<evidence type="ECO:0000256" key="6">
    <source>
        <dbReference type="ARBA" id="ARBA00022692"/>
    </source>
</evidence>
<evidence type="ECO:0000256" key="11">
    <source>
        <dbReference type="SAM" id="MobiDB-lite"/>
    </source>
</evidence>
<evidence type="ECO:0000256" key="1">
    <source>
        <dbReference type="ARBA" id="ARBA00000085"/>
    </source>
</evidence>
<evidence type="ECO:0000256" key="2">
    <source>
        <dbReference type="ARBA" id="ARBA00004141"/>
    </source>
</evidence>
<dbReference type="InterPro" id="IPR013727">
    <property type="entry name" value="2CSK_N"/>
</dbReference>
<keyword evidence="16" id="KW-1185">Reference proteome</keyword>
<dbReference type="Gene3D" id="1.10.287.130">
    <property type="match status" value="1"/>
</dbReference>
<accession>A0A518DM38</accession>
<dbReference type="Gene3D" id="3.30.565.10">
    <property type="entry name" value="Histidine kinase-like ATPase, C-terminal domain"/>
    <property type="match status" value="1"/>
</dbReference>
<evidence type="ECO:0000256" key="8">
    <source>
        <dbReference type="ARBA" id="ARBA00022989"/>
    </source>
</evidence>
<dbReference type="InterPro" id="IPR036097">
    <property type="entry name" value="HisK_dim/P_sf"/>
</dbReference>
<dbReference type="InterPro" id="IPR050428">
    <property type="entry name" value="TCS_sensor_his_kinase"/>
</dbReference>
<evidence type="ECO:0000256" key="10">
    <source>
        <dbReference type="ARBA" id="ARBA00023136"/>
    </source>
</evidence>
<dbReference type="EMBL" id="CP036433">
    <property type="protein sequence ID" value="QDU92891.1"/>
    <property type="molecule type" value="Genomic_DNA"/>
</dbReference>
<keyword evidence="9" id="KW-0902">Two-component regulatory system</keyword>
<dbReference type="RefSeq" id="WP_145049229.1">
    <property type="nucleotide sequence ID" value="NZ_CP036433.1"/>
</dbReference>
<dbReference type="AlphaFoldDB" id="A0A518DM38"/>
<name>A0A518DM38_9BACT</name>
<dbReference type="PROSITE" id="PS50109">
    <property type="entry name" value="HIS_KIN"/>
    <property type="match status" value="1"/>
</dbReference>
<dbReference type="Pfam" id="PF08521">
    <property type="entry name" value="2CSK_N"/>
    <property type="match status" value="1"/>
</dbReference>
<comment type="catalytic activity">
    <reaction evidence="1">
        <text>ATP + protein L-histidine = ADP + protein N-phospho-L-histidine.</text>
        <dbReference type="EC" id="2.7.13.3"/>
    </reaction>
</comment>
<dbReference type="PROSITE" id="PS50885">
    <property type="entry name" value="HAMP"/>
    <property type="match status" value="1"/>
</dbReference>
<dbReference type="SMART" id="SM00387">
    <property type="entry name" value="HATPase_c"/>
    <property type="match status" value="1"/>
</dbReference>
<dbReference type="EC" id="2.7.13.3" evidence="3"/>
<dbReference type="Pfam" id="PF02518">
    <property type="entry name" value="HATPase_c"/>
    <property type="match status" value="1"/>
</dbReference>
<dbReference type="GO" id="GO:0005886">
    <property type="term" value="C:plasma membrane"/>
    <property type="evidence" value="ECO:0007669"/>
    <property type="project" value="TreeGrafter"/>
</dbReference>
<dbReference type="Pfam" id="PF00512">
    <property type="entry name" value="HisKA"/>
    <property type="match status" value="1"/>
</dbReference>
<evidence type="ECO:0000256" key="4">
    <source>
        <dbReference type="ARBA" id="ARBA00022553"/>
    </source>
</evidence>
<feature type="region of interest" description="Disordered" evidence="11">
    <location>
        <begin position="142"/>
        <end position="165"/>
    </location>
</feature>
<evidence type="ECO:0000256" key="5">
    <source>
        <dbReference type="ARBA" id="ARBA00022679"/>
    </source>
</evidence>
<dbReference type="SUPFAM" id="SSF47384">
    <property type="entry name" value="Homodimeric domain of signal transducing histidine kinase"/>
    <property type="match status" value="1"/>
</dbReference>
<keyword evidence="7 15" id="KW-0418">Kinase</keyword>
<dbReference type="PANTHER" id="PTHR45436">
    <property type="entry name" value="SENSOR HISTIDINE KINASE YKOH"/>
    <property type="match status" value="1"/>
</dbReference>
<dbReference type="PANTHER" id="PTHR45436:SF15">
    <property type="entry name" value="SENSOR HISTIDINE KINASE CUSS"/>
    <property type="match status" value="1"/>
</dbReference>
<feature type="domain" description="HAMP" evidence="14">
    <location>
        <begin position="213"/>
        <end position="265"/>
    </location>
</feature>
<dbReference type="InterPro" id="IPR003661">
    <property type="entry name" value="HisK_dim/P_dom"/>
</dbReference>
<dbReference type="InterPro" id="IPR036890">
    <property type="entry name" value="HATPase_C_sf"/>
</dbReference>
<feature type="transmembrane region" description="Helical" evidence="12">
    <location>
        <begin position="189"/>
        <end position="212"/>
    </location>
</feature>
<dbReference type="KEGG" id="lcre:Pla8534_06640"/>
<evidence type="ECO:0000259" key="14">
    <source>
        <dbReference type="PROSITE" id="PS50885"/>
    </source>
</evidence>
<keyword evidence="4" id="KW-0597">Phosphoprotein</keyword>
<dbReference type="InterPro" id="IPR005467">
    <property type="entry name" value="His_kinase_dom"/>
</dbReference>
<feature type="compositionally biased region" description="Polar residues" evidence="11">
    <location>
        <begin position="147"/>
        <end position="165"/>
    </location>
</feature>
<evidence type="ECO:0000256" key="12">
    <source>
        <dbReference type="SAM" id="Phobius"/>
    </source>
</evidence>
<gene>
    <name evidence="15" type="primary">cusS</name>
    <name evidence="15" type="ORF">Pla8534_06640</name>
</gene>
<keyword evidence="10 12" id="KW-0472">Membrane</keyword>
<dbReference type="OrthoDB" id="9786919at2"/>
<evidence type="ECO:0000256" key="9">
    <source>
        <dbReference type="ARBA" id="ARBA00023012"/>
    </source>
</evidence>
<evidence type="ECO:0000313" key="15">
    <source>
        <dbReference type="EMBL" id="QDU92891.1"/>
    </source>
</evidence>
<feature type="domain" description="Histidine kinase" evidence="13">
    <location>
        <begin position="273"/>
        <end position="488"/>
    </location>
</feature>
<proteinExistence type="predicted"/>
<dbReference type="InterPro" id="IPR003594">
    <property type="entry name" value="HATPase_dom"/>
</dbReference>
<dbReference type="CDD" id="cd00082">
    <property type="entry name" value="HisKA"/>
    <property type="match status" value="1"/>
</dbReference>
<keyword evidence="6 12" id="KW-0812">Transmembrane</keyword>
<dbReference type="InterPro" id="IPR003660">
    <property type="entry name" value="HAMP_dom"/>
</dbReference>
<evidence type="ECO:0000256" key="7">
    <source>
        <dbReference type="ARBA" id="ARBA00022777"/>
    </source>
</evidence>
<organism evidence="15 16">
    <name type="scientific">Lignipirellula cremea</name>
    <dbReference type="NCBI Taxonomy" id="2528010"/>
    <lineage>
        <taxon>Bacteria</taxon>
        <taxon>Pseudomonadati</taxon>
        <taxon>Planctomycetota</taxon>
        <taxon>Planctomycetia</taxon>
        <taxon>Pirellulales</taxon>
        <taxon>Pirellulaceae</taxon>
        <taxon>Lignipirellula</taxon>
    </lineage>
</organism>
<protein>
    <recommendedName>
        <fullName evidence="3">histidine kinase</fullName>
        <ecNumber evidence="3">2.7.13.3</ecNumber>
    </recommendedName>
</protein>
<sequence length="500" mass="53720">MMRSLQMRLLVGLAAGVSLVLVTAGVVLYLLIRAELVAEFDATLASEAHALATLVEEKDGRLTTEMAEHGVSKFQPQGRPIHYAVWDSQGRQVERSSALGPADLPSFGGTLSQPQFRAVRLPGSLPGRMVGFQFIPHHEAEEPLSGSAASRSGNTTPRNTTPVDTDSRVQVTLVAARDTVSLDYTLRRIGMLLAGVFGGAVLASLLAAAPIVRASLRPLERISARIQSLDPQALTPVDAADAPDEVRAVVDRLNDLLDRLHAAFQRERAFSANVAHELRTPLAGLRSTLEVALTRPREAGEYRRSLQQCLAICLQAESLTGNLLVLARLDARQVQPQHESVPLSDLLHACWTMLAPAAEARGLLPDWQTPAGLTVQSDPALLSLILRNLLDNAVSYADADSTIVIRSSEQQGRVKITVQNAAARLPADLQEHACDRFWRADTARSGGGQHAGLGLALCRETAEVLGGKLWIQAEADDFAASLELPAPGQAPFRSGRDARP</sequence>
<keyword evidence="5 15" id="KW-0808">Transferase</keyword>
<dbReference type="GO" id="GO:0000155">
    <property type="term" value="F:phosphorelay sensor kinase activity"/>
    <property type="evidence" value="ECO:0007669"/>
    <property type="project" value="InterPro"/>
</dbReference>
<keyword evidence="8 12" id="KW-1133">Transmembrane helix</keyword>
<dbReference type="SMART" id="SM00304">
    <property type="entry name" value="HAMP"/>
    <property type="match status" value="1"/>
</dbReference>
<reference evidence="15 16" key="1">
    <citation type="submission" date="2019-02" db="EMBL/GenBank/DDBJ databases">
        <title>Deep-cultivation of Planctomycetes and their phenomic and genomic characterization uncovers novel biology.</title>
        <authorList>
            <person name="Wiegand S."/>
            <person name="Jogler M."/>
            <person name="Boedeker C."/>
            <person name="Pinto D."/>
            <person name="Vollmers J."/>
            <person name="Rivas-Marin E."/>
            <person name="Kohn T."/>
            <person name="Peeters S.H."/>
            <person name="Heuer A."/>
            <person name="Rast P."/>
            <person name="Oberbeckmann S."/>
            <person name="Bunk B."/>
            <person name="Jeske O."/>
            <person name="Meyerdierks A."/>
            <person name="Storesund J.E."/>
            <person name="Kallscheuer N."/>
            <person name="Luecker S."/>
            <person name="Lage O.M."/>
            <person name="Pohl T."/>
            <person name="Merkel B.J."/>
            <person name="Hornburger P."/>
            <person name="Mueller R.-W."/>
            <person name="Bruemmer F."/>
            <person name="Labrenz M."/>
            <person name="Spormann A.M."/>
            <person name="Op den Camp H."/>
            <person name="Overmann J."/>
            <person name="Amann R."/>
            <person name="Jetten M.S.M."/>
            <person name="Mascher T."/>
            <person name="Medema M.H."/>
            <person name="Devos D.P."/>
            <person name="Kaster A.-K."/>
            <person name="Ovreas L."/>
            <person name="Rohde M."/>
            <person name="Galperin M.Y."/>
            <person name="Jogler C."/>
        </authorList>
    </citation>
    <scope>NUCLEOTIDE SEQUENCE [LARGE SCALE GENOMIC DNA]</scope>
    <source>
        <strain evidence="15 16">Pla85_3_4</strain>
    </source>
</reference>
<dbReference type="SUPFAM" id="SSF55874">
    <property type="entry name" value="ATPase domain of HSP90 chaperone/DNA topoisomerase II/histidine kinase"/>
    <property type="match status" value="1"/>
</dbReference>
<dbReference type="SMART" id="SM00388">
    <property type="entry name" value="HisKA"/>
    <property type="match status" value="1"/>
</dbReference>
<evidence type="ECO:0000313" key="16">
    <source>
        <dbReference type="Proteomes" id="UP000317648"/>
    </source>
</evidence>
<evidence type="ECO:0000259" key="13">
    <source>
        <dbReference type="PROSITE" id="PS50109"/>
    </source>
</evidence>
<evidence type="ECO:0000256" key="3">
    <source>
        <dbReference type="ARBA" id="ARBA00012438"/>
    </source>
</evidence>
<dbReference type="Proteomes" id="UP000317648">
    <property type="component" value="Chromosome"/>
</dbReference>
<comment type="subcellular location">
    <subcellularLocation>
        <location evidence="2">Membrane</location>
        <topology evidence="2">Multi-pass membrane protein</topology>
    </subcellularLocation>
</comment>